<gene>
    <name evidence="3" type="ORF">F5050DRAFT_1275034</name>
</gene>
<dbReference type="Proteomes" id="UP001163828">
    <property type="component" value="Unassembled WGS sequence"/>
</dbReference>
<sequence length="208" mass="22316">MIGGIIGGIVIVLLAIGSCFFYRRRPPRASIAHDTEAPPSPIFNPMAMIASSSRVTIPAQPSVVTKKSVPFYDVLNDENKTIKRTATFSRLSKSSYPRSSFSSQFTGARSSRYSSSSSSFVTSSDGDSIASTVKVGELIDPFADPEPSVLMADDPFADHLGNVGGEKSFRILPPVPQLRLTKPSPSPNDESTRVSQTSVMSSHWGVAM</sequence>
<proteinExistence type="predicted"/>
<feature type="compositionally biased region" description="Low complexity" evidence="1">
    <location>
        <begin position="94"/>
        <end position="103"/>
    </location>
</feature>
<reference evidence="3" key="1">
    <citation type="submission" date="2022-08" db="EMBL/GenBank/DDBJ databases">
        <authorList>
            <consortium name="DOE Joint Genome Institute"/>
            <person name="Min B."/>
            <person name="Riley R."/>
            <person name="Sierra-Patev S."/>
            <person name="Naranjo-Ortiz M."/>
            <person name="Looney B."/>
            <person name="Konkel Z."/>
            <person name="Slot J.C."/>
            <person name="Sakamoto Y."/>
            <person name="Steenwyk J.L."/>
            <person name="Rokas A."/>
            <person name="Carro J."/>
            <person name="Camarero S."/>
            <person name="Ferreira P."/>
            <person name="Molpeceres G."/>
            <person name="Ruiz-Duenas F.J."/>
            <person name="Serrano A."/>
            <person name="Henrissat B."/>
            <person name="Drula E."/>
            <person name="Hughes K.W."/>
            <person name="Mata J.L."/>
            <person name="Ishikawa N.K."/>
            <person name="Vargas-Isla R."/>
            <person name="Ushijima S."/>
            <person name="Smith C.A."/>
            <person name="Ahrendt S."/>
            <person name="Andreopoulos W."/>
            <person name="He G."/>
            <person name="Labutti K."/>
            <person name="Lipzen A."/>
            <person name="Ng V."/>
            <person name="Sandor L."/>
            <person name="Barry K."/>
            <person name="Martinez A.T."/>
            <person name="Xiao Y."/>
            <person name="Gibbons J.G."/>
            <person name="Terashima K."/>
            <person name="Hibbett D.S."/>
            <person name="Grigoriev I.V."/>
        </authorList>
    </citation>
    <scope>NUCLEOTIDE SEQUENCE</scope>
    <source>
        <strain evidence="3">TFB10827</strain>
    </source>
</reference>
<accession>A0ABQ8QIE3</accession>
<protein>
    <submittedName>
        <fullName evidence="3">Uncharacterized protein</fullName>
    </submittedName>
</protein>
<feature type="compositionally biased region" description="Polar residues" evidence="1">
    <location>
        <begin position="187"/>
        <end position="201"/>
    </location>
</feature>
<evidence type="ECO:0000313" key="3">
    <source>
        <dbReference type="EMBL" id="KAJ3998258.1"/>
    </source>
</evidence>
<organism evidence="3 4">
    <name type="scientific">Lentinula boryana</name>
    <dbReference type="NCBI Taxonomy" id="40481"/>
    <lineage>
        <taxon>Eukaryota</taxon>
        <taxon>Fungi</taxon>
        <taxon>Dikarya</taxon>
        <taxon>Basidiomycota</taxon>
        <taxon>Agaricomycotina</taxon>
        <taxon>Agaricomycetes</taxon>
        <taxon>Agaricomycetidae</taxon>
        <taxon>Agaricales</taxon>
        <taxon>Marasmiineae</taxon>
        <taxon>Omphalotaceae</taxon>
        <taxon>Lentinula</taxon>
    </lineage>
</organism>
<name>A0ABQ8QIE3_9AGAR</name>
<comment type="caution">
    <text evidence="3">The sequence shown here is derived from an EMBL/GenBank/DDBJ whole genome shotgun (WGS) entry which is preliminary data.</text>
</comment>
<dbReference type="EMBL" id="MU790563">
    <property type="protein sequence ID" value="KAJ3998258.1"/>
    <property type="molecule type" value="Genomic_DNA"/>
</dbReference>
<feature type="region of interest" description="Disordered" evidence="1">
    <location>
        <begin position="175"/>
        <end position="208"/>
    </location>
</feature>
<evidence type="ECO:0000256" key="2">
    <source>
        <dbReference type="SAM" id="Phobius"/>
    </source>
</evidence>
<evidence type="ECO:0000313" key="4">
    <source>
        <dbReference type="Proteomes" id="UP001163828"/>
    </source>
</evidence>
<feature type="transmembrane region" description="Helical" evidence="2">
    <location>
        <begin position="6"/>
        <end position="22"/>
    </location>
</feature>
<keyword evidence="2" id="KW-0812">Transmembrane</keyword>
<evidence type="ECO:0000256" key="1">
    <source>
        <dbReference type="SAM" id="MobiDB-lite"/>
    </source>
</evidence>
<keyword evidence="2" id="KW-0472">Membrane</keyword>
<keyword evidence="4" id="KW-1185">Reference proteome</keyword>
<feature type="compositionally biased region" description="Low complexity" evidence="1">
    <location>
        <begin position="110"/>
        <end position="127"/>
    </location>
</feature>
<feature type="region of interest" description="Disordered" evidence="1">
    <location>
        <begin position="94"/>
        <end position="127"/>
    </location>
</feature>
<keyword evidence="2" id="KW-1133">Transmembrane helix</keyword>